<dbReference type="PRINTS" id="PR00081">
    <property type="entry name" value="GDHRDH"/>
</dbReference>
<evidence type="ECO:0000256" key="1">
    <source>
        <dbReference type="ARBA" id="ARBA00006484"/>
    </source>
</evidence>
<reference evidence="3 4" key="1">
    <citation type="submission" date="2016-10" db="EMBL/GenBank/DDBJ databases">
        <authorList>
            <person name="de Groot N.N."/>
        </authorList>
    </citation>
    <scope>NUCLEOTIDE SEQUENCE [LARGE SCALE GENOMIC DNA]</scope>
    <source>
        <strain evidence="3 4">DSM 46701</strain>
    </source>
</reference>
<dbReference type="GO" id="GO:0016491">
    <property type="term" value="F:oxidoreductase activity"/>
    <property type="evidence" value="ECO:0007669"/>
    <property type="project" value="UniProtKB-KW"/>
</dbReference>
<keyword evidence="4" id="KW-1185">Reference proteome</keyword>
<keyword evidence="2" id="KW-0560">Oxidoreductase</keyword>
<dbReference type="InterPro" id="IPR036291">
    <property type="entry name" value="NAD(P)-bd_dom_sf"/>
</dbReference>
<dbReference type="InterPro" id="IPR020904">
    <property type="entry name" value="Sc_DH/Rdtase_CS"/>
</dbReference>
<dbReference type="RefSeq" id="WP_089972144.1">
    <property type="nucleotide sequence ID" value="NZ_FOCQ01000017.1"/>
</dbReference>
<dbReference type="SUPFAM" id="SSF51735">
    <property type="entry name" value="NAD(P)-binding Rossmann-fold domains"/>
    <property type="match status" value="1"/>
</dbReference>
<dbReference type="PRINTS" id="PR00080">
    <property type="entry name" value="SDRFAMILY"/>
</dbReference>
<dbReference type="AlphaFoldDB" id="A0A1H8IG21"/>
<dbReference type="PROSITE" id="PS00061">
    <property type="entry name" value="ADH_SHORT"/>
    <property type="match status" value="1"/>
</dbReference>
<protein>
    <submittedName>
        <fullName evidence="3">NAD(P)-dependent dehydrogenase, short-chain alcohol dehydrogenase family</fullName>
    </submittedName>
</protein>
<dbReference type="Pfam" id="PF13561">
    <property type="entry name" value="adh_short_C2"/>
    <property type="match status" value="1"/>
</dbReference>
<dbReference type="EMBL" id="FOCQ01000017">
    <property type="protein sequence ID" value="SEN67603.1"/>
    <property type="molecule type" value="Genomic_DNA"/>
</dbReference>
<accession>A0A1H8IG21</accession>
<proteinExistence type="inferred from homology"/>
<sequence length="250" mass="26537">MQISLEGKVAIVTGASQGIGLATVKALAQSGAKVVASTRKPSEELVKLSKSTSVLPVVADATAMEGAQKIVNEAAAKYGRLDILVNNIGAVDRRQNIGFLELTDEEWLEMIHVNFMSVVRTSRAALPLLVKQGGSIVNISSINAIMPIKQIIAYSATKAAVTNLSKNLAEEFGPKGVRVNTVAPGPTRTAMWDQAPGDLDELAKNFGITLQRFAEPEEVANLVLFLVSDQAAMITGVDYIIDGGLVKTIH</sequence>
<gene>
    <name evidence="3" type="ORF">SAMN05444955_11777</name>
</gene>
<dbReference type="Proteomes" id="UP000199695">
    <property type="component" value="Unassembled WGS sequence"/>
</dbReference>
<comment type="similarity">
    <text evidence="1">Belongs to the short-chain dehydrogenases/reductases (SDR) family.</text>
</comment>
<evidence type="ECO:0000313" key="4">
    <source>
        <dbReference type="Proteomes" id="UP000199695"/>
    </source>
</evidence>
<dbReference type="PANTHER" id="PTHR43639">
    <property type="entry name" value="OXIDOREDUCTASE, SHORT-CHAIN DEHYDROGENASE/REDUCTASE FAMILY (AFU_ORTHOLOGUE AFUA_5G02870)"/>
    <property type="match status" value="1"/>
</dbReference>
<organism evidence="3 4">
    <name type="scientific">Lihuaxuella thermophila</name>
    <dbReference type="NCBI Taxonomy" id="1173111"/>
    <lineage>
        <taxon>Bacteria</taxon>
        <taxon>Bacillati</taxon>
        <taxon>Bacillota</taxon>
        <taxon>Bacilli</taxon>
        <taxon>Bacillales</taxon>
        <taxon>Thermoactinomycetaceae</taxon>
        <taxon>Lihuaxuella</taxon>
    </lineage>
</organism>
<dbReference type="GO" id="GO:0008206">
    <property type="term" value="P:bile acid metabolic process"/>
    <property type="evidence" value="ECO:0007669"/>
    <property type="project" value="UniProtKB-ARBA"/>
</dbReference>
<dbReference type="PANTHER" id="PTHR43639:SF1">
    <property type="entry name" value="SHORT-CHAIN DEHYDROGENASE_REDUCTASE FAMILY PROTEIN"/>
    <property type="match status" value="1"/>
</dbReference>
<dbReference type="CDD" id="cd05233">
    <property type="entry name" value="SDR_c"/>
    <property type="match status" value="1"/>
</dbReference>
<dbReference type="OrthoDB" id="9803333at2"/>
<dbReference type="FunFam" id="3.40.50.720:FF:000084">
    <property type="entry name" value="Short-chain dehydrogenase reductase"/>
    <property type="match status" value="1"/>
</dbReference>
<evidence type="ECO:0000256" key="2">
    <source>
        <dbReference type="ARBA" id="ARBA00023002"/>
    </source>
</evidence>
<evidence type="ECO:0000313" key="3">
    <source>
        <dbReference type="EMBL" id="SEN67603.1"/>
    </source>
</evidence>
<dbReference type="InterPro" id="IPR002347">
    <property type="entry name" value="SDR_fam"/>
</dbReference>
<dbReference type="STRING" id="1173111.SAMN05444955_11777"/>
<name>A0A1H8IG21_9BACL</name>
<dbReference type="Gene3D" id="3.40.50.720">
    <property type="entry name" value="NAD(P)-binding Rossmann-like Domain"/>
    <property type="match status" value="1"/>
</dbReference>